<evidence type="ECO:0000256" key="1">
    <source>
        <dbReference type="ARBA" id="ARBA00004651"/>
    </source>
</evidence>
<dbReference type="GO" id="GO:0009055">
    <property type="term" value="F:electron transfer activity"/>
    <property type="evidence" value="ECO:0007669"/>
    <property type="project" value="TreeGrafter"/>
</dbReference>
<comment type="subcellular location">
    <subcellularLocation>
        <location evidence="1">Cell membrane</location>
        <topology evidence="1">Multi-pass membrane protein</topology>
    </subcellularLocation>
</comment>
<dbReference type="PANTHER" id="PTHR43141:SF5">
    <property type="entry name" value="CYTOCHROME BD-I UBIQUINOL OXIDASE SUBUNIT 2"/>
    <property type="match status" value="1"/>
</dbReference>
<keyword evidence="8 11" id="KW-1133">Transmembrane helix</keyword>
<name>T0YC62_9ZZZZ</name>
<feature type="transmembrane region" description="Helical" evidence="11">
    <location>
        <begin position="20"/>
        <end position="38"/>
    </location>
</feature>
<reference evidence="12" key="2">
    <citation type="journal article" date="2014" name="ISME J.">
        <title>Microbial stratification in low pH oxic and suboxic macroscopic growths along an acid mine drainage.</title>
        <authorList>
            <person name="Mendez-Garcia C."/>
            <person name="Mesa V."/>
            <person name="Sprenger R.R."/>
            <person name="Richter M."/>
            <person name="Diez M.S."/>
            <person name="Solano J."/>
            <person name="Bargiela R."/>
            <person name="Golyshina O.V."/>
            <person name="Manteca A."/>
            <person name="Ramos J.L."/>
            <person name="Gallego J.R."/>
            <person name="Llorente I."/>
            <person name="Martins Dos Santos V.A."/>
            <person name="Jensen O.N."/>
            <person name="Pelaez A.I."/>
            <person name="Sanchez J."/>
            <person name="Ferrer M."/>
        </authorList>
    </citation>
    <scope>NUCLEOTIDE SEQUENCE</scope>
</reference>
<evidence type="ECO:0000256" key="9">
    <source>
        <dbReference type="ARBA" id="ARBA00023004"/>
    </source>
</evidence>
<evidence type="ECO:0000256" key="11">
    <source>
        <dbReference type="SAM" id="Phobius"/>
    </source>
</evidence>
<evidence type="ECO:0000256" key="5">
    <source>
        <dbReference type="ARBA" id="ARBA00022692"/>
    </source>
</evidence>
<reference evidence="12" key="1">
    <citation type="submission" date="2013-08" db="EMBL/GenBank/DDBJ databases">
        <authorList>
            <person name="Mendez C."/>
            <person name="Richter M."/>
            <person name="Ferrer M."/>
            <person name="Sanchez J."/>
        </authorList>
    </citation>
    <scope>NUCLEOTIDE SEQUENCE</scope>
</reference>
<dbReference type="GO" id="GO:0019646">
    <property type="term" value="P:aerobic electron transport chain"/>
    <property type="evidence" value="ECO:0007669"/>
    <property type="project" value="TreeGrafter"/>
</dbReference>
<dbReference type="GO" id="GO:0070069">
    <property type="term" value="C:cytochrome complex"/>
    <property type="evidence" value="ECO:0007669"/>
    <property type="project" value="TreeGrafter"/>
</dbReference>
<dbReference type="InterPro" id="IPR003317">
    <property type="entry name" value="Cyt-d_oxidase_su2"/>
</dbReference>
<evidence type="ECO:0000256" key="8">
    <source>
        <dbReference type="ARBA" id="ARBA00022989"/>
    </source>
</evidence>
<evidence type="ECO:0000256" key="3">
    <source>
        <dbReference type="ARBA" id="ARBA00022475"/>
    </source>
</evidence>
<keyword evidence="7" id="KW-0249">Electron transport</keyword>
<accession>T0YC62</accession>
<dbReference type="GO" id="GO:0046872">
    <property type="term" value="F:metal ion binding"/>
    <property type="evidence" value="ECO:0007669"/>
    <property type="project" value="UniProtKB-KW"/>
</dbReference>
<keyword evidence="9" id="KW-0408">Iron</keyword>
<dbReference type="Pfam" id="PF02322">
    <property type="entry name" value="Cyt_bd_oxida_II"/>
    <property type="match status" value="1"/>
</dbReference>
<keyword evidence="6" id="KW-0479">Metal-binding</keyword>
<feature type="non-terminal residue" evidence="12">
    <location>
        <position position="153"/>
    </location>
</feature>
<proteinExistence type="predicted"/>
<dbReference type="GO" id="GO:0016682">
    <property type="term" value="F:oxidoreductase activity, acting on diphenols and related substances as donors, oxygen as acceptor"/>
    <property type="evidence" value="ECO:0007669"/>
    <property type="project" value="TreeGrafter"/>
</dbReference>
<evidence type="ECO:0000256" key="2">
    <source>
        <dbReference type="ARBA" id="ARBA00022448"/>
    </source>
</evidence>
<feature type="transmembrane region" description="Helical" evidence="11">
    <location>
        <begin position="77"/>
        <end position="96"/>
    </location>
</feature>
<keyword evidence="2" id="KW-0813">Transport</keyword>
<keyword evidence="10 11" id="KW-0472">Membrane</keyword>
<organism evidence="12">
    <name type="scientific">mine drainage metagenome</name>
    <dbReference type="NCBI Taxonomy" id="410659"/>
    <lineage>
        <taxon>unclassified sequences</taxon>
        <taxon>metagenomes</taxon>
        <taxon>ecological metagenomes</taxon>
    </lineage>
</organism>
<dbReference type="PANTHER" id="PTHR43141">
    <property type="entry name" value="CYTOCHROME BD2 SUBUNIT II"/>
    <property type="match status" value="1"/>
</dbReference>
<sequence>MVMNGAEGALFQRARGVVQVTAGVAIALFAVGGLWVHAMPGYRLIGGPGPGVPQTPLQQSVVTVPGAWLTNFGAYPLLWLAPLVGFGGMIGAWLAARADRSHLGWWLGALAWSGVIATAGAALFPFMLPSSTDPSMSLTVWNASSSKDTLLWM</sequence>
<keyword evidence="5 11" id="KW-0812">Transmembrane</keyword>
<protein>
    <submittedName>
        <fullName evidence="12">Cytochrome d ubiquinol oxidase, subunit II</fullName>
    </submittedName>
</protein>
<dbReference type="GO" id="GO:0005886">
    <property type="term" value="C:plasma membrane"/>
    <property type="evidence" value="ECO:0007669"/>
    <property type="project" value="UniProtKB-SubCell"/>
</dbReference>
<evidence type="ECO:0000256" key="10">
    <source>
        <dbReference type="ARBA" id="ARBA00023136"/>
    </source>
</evidence>
<feature type="transmembrane region" description="Helical" evidence="11">
    <location>
        <begin position="103"/>
        <end position="128"/>
    </location>
</feature>
<comment type="caution">
    <text evidence="12">The sequence shown here is derived from an EMBL/GenBank/DDBJ whole genome shotgun (WGS) entry which is preliminary data.</text>
</comment>
<evidence type="ECO:0000256" key="6">
    <source>
        <dbReference type="ARBA" id="ARBA00022723"/>
    </source>
</evidence>
<evidence type="ECO:0000313" key="12">
    <source>
        <dbReference type="EMBL" id="EQD32846.1"/>
    </source>
</evidence>
<keyword evidence="3" id="KW-1003">Cell membrane</keyword>
<gene>
    <name evidence="12" type="ORF">B1A_19216</name>
</gene>
<dbReference type="EMBL" id="AUZX01014177">
    <property type="protein sequence ID" value="EQD32846.1"/>
    <property type="molecule type" value="Genomic_DNA"/>
</dbReference>
<dbReference type="AlphaFoldDB" id="T0YC62"/>
<evidence type="ECO:0000256" key="7">
    <source>
        <dbReference type="ARBA" id="ARBA00022982"/>
    </source>
</evidence>
<evidence type="ECO:0000256" key="4">
    <source>
        <dbReference type="ARBA" id="ARBA00022617"/>
    </source>
</evidence>
<keyword evidence="4" id="KW-0349">Heme</keyword>